<feature type="transmembrane region" description="Helical" evidence="7">
    <location>
        <begin position="135"/>
        <end position="155"/>
    </location>
</feature>
<sequence>MEQKIGNKRWLVIALLVICYTFMYFGRSAVSIAGPAMMESNNWNATQFGLVSTAFFIGYAMTMLPAGALADRFGATKVIVAGTLFWSIFTFFSPFGGTIGAFMFIRVLVGMGQGVTLPSASSLVSKWVPKKEAGLAQGLTLVGVPLGTALTMLVGVQLIKYFSWQTIFYSFAFLGPIWTVIWLLFGKDRPELDPKISKSELDYIKSDQGSNPGASQGVSLSNNDIFKNKSVWGATIAYFCYNYVFYLLLTWLPTYLVLGRGFTLVKSGYFTMIPYIVAIFTYPLGGVLADLASKKYGQNVGRKMFPIIGLVVGGCALFVGAQASSAGMAIVLIAASMGFLTLTQGGFFSMPIIFAPRNAGKIVGLYGFIGTFAGISAPLLTGLVVDSYGYNYALFLGAGMALLGAVFLLTICKVKPIEPQI</sequence>
<comment type="subcellular location">
    <subcellularLocation>
        <location evidence="1">Cell membrane</location>
        <topology evidence="1">Multi-pass membrane protein</topology>
    </subcellularLocation>
</comment>
<dbReference type="PIRSF" id="PIRSF002808">
    <property type="entry name" value="Hexose_phosphate_transp"/>
    <property type="match status" value="1"/>
</dbReference>
<dbReference type="SUPFAM" id="SSF103473">
    <property type="entry name" value="MFS general substrate transporter"/>
    <property type="match status" value="1"/>
</dbReference>
<dbReference type="Pfam" id="PF07690">
    <property type="entry name" value="MFS_1"/>
    <property type="match status" value="1"/>
</dbReference>
<evidence type="ECO:0000259" key="8">
    <source>
        <dbReference type="PROSITE" id="PS50850"/>
    </source>
</evidence>
<dbReference type="PROSITE" id="PS50850">
    <property type="entry name" value="MFS"/>
    <property type="match status" value="1"/>
</dbReference>
<dbReference type="EMBL" id="JANPWE010000007">
    <property type="protein sequence ID" value="MCR6546387.1"/>
    <property type="molecule type" value="Genomic_DNA"/>
</dbReference>
<dbReference type="InterPro" id="IPR000849">
    <property type="entry name" value="Sugar_P_transporter"/>
</dbReference>
<dbReference type="InterPro" id="IPR011701">
    <property type="entry name" value="MFS"/>
</dbReference>
<dbReference type="PANTHER" id="PTHR11662">
    <property type="entry name" value="SOLUTE CARRIER FAMILY 17"/>
    <property type="match status" value="1"/>
</dbReference>
<feature type="domain" description="Major facilitator superfamily (MFS) profile" evidence="8">
    <location>
        <begin position="12"/>
        <end position="416"/>
    </location>
</feature>
<proteinExistence type="predicted"/>
<name>A0ABT1Y697_9FIRM</name>
<dbReference type="InterPro" id="IPR020846">
    <property type="entry name" value="MFS_dom"/>
</dbReference>
<keyword evidence="4 7" id="KW-0812">Transmembrane</keyword>
<protein>
    <submittedName>
        <fullName evidence="9">MFS transporter</fullName>
    </submittedName>
</protein>
<keyword evidence="10" id="KW-1185">Reference proteome</keyword>
<reference evidence="9 10" key="1">
    <citation type="submission" date="2022-08" db="EMBL/GenBank/DDBJ databases">
        <title>Proteogenomics of the novel Dehalobacterium formicoaceticum strain EZ94 highlights a key role of methyltransferases during anaerobic dichloromethane degradation.</title>
        <authorList>
            <person name="Wasmund K."/>
        </authorList>
    </citation>
    <scope>NUCLEOTIDE SEQUENCE [LARGE SCALE GENOMIC DNA]</scope>
    <source>
        <strain evidence="9 10">EZ94</strain>
    </source>
</reference>
<keyword evidence="3" id="KW-1003">Cell membrane</keyword>
<feature type="transmembrane region" description="Helical" evidence="7">
    <location>
        <begin position="167"/>
        <end position="185"/>
    </location>
</feature>
<feature type="transmembrane region" description="Helical" evidence="7">
    <location>
        <begin position="12"/>
        <end position="33"/>
    </location>
</feature>
<evidence type="ECO:0000256" key="4">
    <source>
        <dbReference type="ARBA" id="ARBA00022692"/>
    </source>
</evidence>
<keyword evidence="2" id="KW-0813">Transport</keyword>
<feature type="transmembrane region" description="Helical" evidence="7">
    <location>
        <begin position="362"/>
        <end position="384"/>
    </location>
</feature>
<dbReference type="CDD" id="cd17319">
    <property type="entry name" value="MFS_ExuT_GudP_like"/>
    <property type="match status" value="1"/>
</dbReference>
<feature type="transmembrane region" description="Helical" evidence="7">
    <location>
        <begin position="304"/>
        <end position="323"/>
    </location>
</feature>
<accession>A0ABT1Y697</accession>
<evidence type="ECO:0000256" key="7">
    <source>
        <dbReference type="SAM" id="Phobius"/>
    </source>
</evidence>
<dbReference type="InterPro" id="IPR036259">
    <property type="entry name" value="MFS_trans_sf"/>
</dbReference>
<dbReference type="Proteomes" id="UP001524944">
    <property type="component" value="Unassembled WGS sequence"/>
</dbReference>
<evidence type="ECO:0000256" key="3">
    <source>
        <dbReference type="ARBA" id="ARBA00022475"/>
    </source>
</evidence>
<dbReference type="RefSeq" id="WP_089610460.1">
    <property type="nucleotide sequence ID" value="NZ_CP022121.1"/>
</dbReference>
<evidence type="ECO:0000256" key="6">
    <source>
        <dbReference type="ARBA" id="ARBA00023136"/>
    </source>
</evidence>
<evidence type="ECO:0000256" key="2">
    <source>
        <dbReference type="ARBA" id="ARBA00022448"/>
    </source>
</evidence>
<comment type="caution">
    <text evidence="9">The sequence shown here is derived from an EMBL/GenBank/DDBJ whole genome shotgun (WGS) entry which is preliminary data.</text>
</comment>
<evidence type="ECO:0000313" key="9">
    <source>
        <dbReference type="EMBL" id="MCR6546387.1"/>
    </source>
</evidence>
<dbReference type="InterPro" id="IPR050382">
    <property type="entry name" value="MFS_Na/Anion_cotransporter"/>
</dbReference>
<feature type="transmembrane region" description="Helical" evidence="7">
    <location>
        <begin position="390"/>
        <end position="412"/>
    </location>
</feature>
<keyword evidence="6 7" id="KW-0472">Membrane</keyword>
<feature type="transmembrane region" description="Helical" evidence="7">
    <location>
        <begin position="78"/>
        <end position="95"/>
    </location>
</feature>
<evidence type="ECO:0000256" key="5">
    <source>
        <dbReference type="ARBA" id="ARBA00022989"/>
    </source>
</evidence>
<gene>
    <name evidence="9" type="ORF">NVS47_12850</name>
</gene>
<feature type="transmembrane region" description="Helical" evidence="7">
    <location>
        <begin position="329"/>
        <end position="355"/>
    </location>
</feature>
<organism evidence="9 10">
    <name type="scientific">Dehalobacterium formicoaceticum</name>
    <dbReference type="NCBI Taxonomy" id="51515"/>
    <lineage>
        <taxon>Bacteria</taxon>
        <taxon>Bacillati</taxon>
        <taxon>Bacillota</taxon>
        <taxon>Clostridia</taxon>
        <taxon>Eubacteriales</taxon>
        <taxon>Peptococcaceae</taxon>
        <taxon>Dehalobacterium</taxon>
    </lineage>
</organism>
<feature type="transmembrane region" description="Helical" evidence="7">
    <location>
        <begin position="45"/>
        <end position="66"/>
    </location>
</feature>
<dbReference type="PANTHER" id="PTHR11662:SF399">
    <property type="entry name" value="FI19708P1-RELATED"/>
    <property type="match status" value="1"/>
</dbReference>
<keyword evidence="5 7" id="KW-1133">Transmembrane helix</keyword>
<feature type="transmembrane region" description="Helical" evidence="7">
    <location>
        <begin position="231"/>
        <end position="252"/>
    </location>
</feature>
<dbReference type="Gene3D" id="1.20.1250.20">
    <property type="entry name" value="MFS general substrate transporter like domains"/>
    <property type="match status" value="2"/>
</dbReference>
<evidence type="ECO:0000313" key="10">
    <source>
        <dbReference type="Proteomes" id="UP001524944"/>
    </source>
</evidence>
<feature type="transmembrane region" description="Helical" evidence="7">
    <location>
        <begin position="272"/>
        <end position="292"/>
    </location>
</feature>
<evidence type="ECO:0000256" key="1">
    <source>
        <dbReference type="ARBA" id="ARBA00004651"/>
    </source>
</evidence>